<dbReference type="InterPro" id="IPR027417">
    <property type="entry name" value="P-loop_NTPase"/>
</dbReference>
<evidence type="ECO:0000313" key="7">
    <source>
        <dbReference type="Proteomes" id="UP000293568"/>
    </source>
</evidence>
<dbReference type="PANTHER" id="PTHR42798:SF6">
    <property type="entry name" value="CELL DIVISION ATP-BINDING PROTEIN FTSE"/>
    <property type="match status" value="1"/>
</dbReference>
<dbReference type="CDD" id="cd03255">
    <property type="entry name" value="ABC_MJ0796_LolCDE_FtsE"/>
    <property type="match status" value="1"/>
</dbReference>
<dbReference type="SMART" id="SM00382">
    <property type="entry name" value="AAA"/>
    <property type="match status" value="1"/>
</dbReference>
<keyword evidence="3" id="KW-0547">Nucleotide-binding</keyword>
<dbReference type="GO" id="GO:0022857">
    <property type="term" value="F:transmembrane transporter activity"/>
    <property type="evidence" value="ECO:0007669"/>
    <property type="project" value="UniProtKB-ARBA"/>
</dbReference>
<evidence type="ECO:0000256" key="3">
    <source>
        <dbReference type="ARBA" id="ARBA00022741"/>
    </source>
</evidence>
<dbReference type="OrthoDB" id="9791546at2"/>
<dbReference type="Gene3D" id="3.40.50.300">
    <property type="entry name" value="P-loop containing nucleotide triphosphate hydrolases"/>
    <property type="match status" value="1"/>
</dbReference>
<comment type="similarity">
    <text evidence="1">Belongs to the ABC transporter superfamily.</text>
</comment>
<evidence type="ECO:0000256" key="4">
    <source>
        <dbReference type="ARBA" id="ARBA00022840"/>
    </source>
</evidence>
<feature type="domain" description="ABC transporter" evidence="5">
    <location>
        <begin position="4"/>
        <end position="221"/>
    </location>
</feature>
<dbReference type="GO" id="GO:0098796">
    <property type="term" value="C:membrane protein complex"/>
    <property type="evidence" value="ECO:0007669"/>
    <property type="project" value="UniProtKB-ARBA"/>
</dbReference>
<dbReference type="GO" id="GO:0016887">
    <property type="term" value="F:ATP hydrolysis activity"/>
    <property type="evidence" value="ECO:0007669"/>
    <property type="project" value="InterPro"/>
</dbReference>
<dbReference type="RefSeq" id="WP_129441240.1">
    <property type="nucleotide sequence ID" value="NZ_CP035492.1"/>
</dbReference>
<dbReference type="AlphaFoldDB" id="A0A4P6F1V1"/>
<organism evidence="6 7">
    <name type="scientific">Paenibacillus protaetiae</name>
    <dbReference type="NCBI Taxonomy" id="2509456"/>
    <lineage>
        <taxon>Bacteria</taxon>
        <taxon>Bacillati</taxon>
        <taxon>Bacillota</taxon>
        <taxon>Bacilli</taxon>
        <taxon>Bacillales</taxon>
        <taxon>Paenibacillaceae</taxon>
        <taxon>Paenibacillus</taxon>
    </lineage>
</organism>
<keyword evidence="2" id="KW-0813">Transport</keyword>
<dbReference type="SUPFAM" id="SSF52540">
    <property type="entry name" value="P-loop containing nucleoside triphosphate hydrolases"/>
    <property type="match status" value="1"/>
</dbReference>
<dbReference type="InterPro" id="IPR017871">
    <property type="entry name" value="ABC_transporter-like_CS"/>
</dbReference>
<dbReference type="GO" id="GO:0005524">
    <property type="term" value="F:ATP binding"/>
    <property type="evidence" value="ECO:0007669"/>
    <property type="project" value="UniProtKB-KW"/>
</dbReference>
<dbReference type="KEGG" id="pprt:ET464_12165"/>
<evidence type="ECO:0000313" key="6">
    <source>
        <dbReference type="EMBL" id="QAY67037.1"/>
    </source>
</evidence>
<name>A0A4P6F1V1_9BACL</name>
<dbReference type="PROSITE" id="PS00211">
    <property type="entry name" value="ABC_TRANSPORTER_1"/>
    <property type="match status" value="1"/>
</dbReference>
<dbReference type="Proteomes" id="UP000293568">
    <property type="component" value="Chromosome"/>
</dbReference>
<reference evidence="6 7" key="1">
    <citation type="submission" date="2019-01" db="EMBL/GenBank/DDBJ databases">
        <title>Genome sequencing of strain FW100M-2.</title>
        <authorList>
            <person name="Heo J."/>
            <person name="Kim S.-J."/>
            <person name="Kim J.-S."/>
            <person name="Hong S.-B."/>
            <person name="Kwon S.-W."/>
        </authorList>
    </citation>
    <scope>NUCLEOTIDE SEQUENCE [LARGE SCALE GENOMIC DNA]</scope>
    <source>
        <strain evidence="6 7">FW100M-2</strain>
    </source>
</reference>
<dbReference type="InterPro" id="IPR003593">
    <property type="entry name" value="AAA+_ATPase"/>
</dbReference>
<dbReference type="InterPro" id="IPR003439">
    <property type="entry name" value="ABC_transporter-like_ATP-bd"/>
</dbReference>
<dbReference type="InterPro" id="IPR017911">
    <property type="entry name" value="MacB-like_ATP-bd"/>
</dbReference>
<evidence type="ECO:0000259" key="5">
    <source>
        <dbReference type="PROSITE" id="PS50893"/>
    </source>
</evidence>
<proteinExistence type="inferred from homology"/>
<dbReference type="PROSITE" id="PS50893">
    <property type="entry name" value="ABC_TRANSPORTER_2"/>
    <property type="match status" value="1"/>
</dbReference>
<keyword evidence="7" id="KW-1185">Reference proteome</keyword>
<protein>
    <submittedName>
        <fullName evidence="6">ABC transporter ATP-binding protein</fullName>
    </submittedName>
</protein>
<dbReference type="FunFam" id="3.40.50.300:FF:000032">
    <property type="entry name" value="Export ABC transporter ATP-binding protein"/>
    <property type="match status" value="1"/>
</dbReference>
<gene>
    <name evidence="6" type="ORF">ET464_12165</name>
</gene>
<evidence type="ECO:0000256" key="2">
    <source>
        <dbReference type="ARBA" id="ARBA00022448"/>
    </source>
</evidence>
<dbReference type="PANTHER" id="PTHR42798">
    <property type="entry name" value="LIPOPROTEIN-RELEASING SYSTEM ATP-BINDING PROTEIN LOLD"/>
    <property type="match status" value="1"/>
</dbReference>
<dbReference type="EMBL" id="CP035492">
    <property type="protein sequence ID" value="QAY67037.1"/>
    <property type="molecule type" value="Genomic_DNA"/>
</dbReference>
<sequence>MAIVEMEDISKFYRTGGQKFAVLDHISLEVRQGEFVAIQGPSGSGKSTLMNIMGCLDQADGGTYTLDGKKVSAMSDNQLADMRNRKIGFVFQSYNLLPGLSAFDNVELPLIYQGKRSSERRKASLEMLEAVGLSAHLRHKPSELSGGQQQRVAIARALATAPSILLADEPTGALDSRNGAEVMSLLAKLHANGMTIILITHDHQVAARAERVIYIRDGTIA</sequence>
<evidence type="ECO:0000256" key="1">
    <source>
        <dbReference type="ARBA" id="ARBA00005417"/>
    </source>
</evidence>
<accession>A0A4P6F1V1</accession>
<dbReference type="Pfam" id="PF00005">
    <property type="entry name" value="ABC_tran"/>
    <property type="match status" value="1"/>
</dbReference>
<keyword evidence="4 6" id="KW-0067">ATP-binding</keyword>